<reference evidence="3 4" key="1">
    <citation type="submission" date="2014-06" db="EMBL/GenBank/DDBJ databases">
        <title>Evolutionary Origins and Diversification of the Mycorrhizal Mutualists.</title>
        <authorList>
            <consortium name="DOE Joint Genome Institute"/>
            <consortium name="Mycorrhizal Genomics Consortium"/>
            <person name="Kohler A."/>
            <person name="Kuo A."/>
            <person name="Nagy L.G."/>
            <person name="Floudas D."/>
            <person name="Copeland A."/>
            <person name="Barry K.W."/>
            <person name="Cichocki N."/>
            <person name="Veneault-Fourrey C."/>
            <person name="LaButti K."/>
            <person name="Lindquist E.A."/>
            <person name="Lipzen A."/>
            <person name="Lundell T."/>
            <person name="Morin E."/>
            <person name="Murat C."/>
            <person name="Riley R."/>
            <person name="Ohm R."/>
            <person name="Sun H."/>
            <person name="Tunlid A."/>
            <person name="Henrissat B."/>
            <person name="Grigoriev I.V."/>
            <person name="Hibbett D.S."/>
            <person name="Martin F."/>
        </authorList>
    </citation>
    <scope>NUCLEOTIDE SEQUENCE [LARGE SCALE GENOMIC DNA]</scope>
    <source>
        <strain evidence="3 4">SS14</strain>
    </source>
</reference>
<dbReference type="Pfam" id="PF20153">
    <property type="entry name" value="DUF6535"/>
    <property type="match status" value="1"/>
</dbReference>
<accession>A0A0C9UIM4</accession>
<gene>
    <name evidence="3" type="ORF">M422DRAFT_94577</name>
</gene>
<keyword evidence="1" id="KW-1133">Transmembrane helix</keyword>
<evidence type="ECO:0000313" key="4">
    <source>
        <dbReference type="Proteomes" id="UP000054279"/>
    </source>
</evidence>
<feature type="non-terminal residue" evidence="3">
    <location>
        <position position="124"/>
    </location>
</feature>
<feature type="transmembrane region" description="Helical" evidence="1">
    <location>
        <begin position="31"/>
        <end position="48"/>
    </location>
</feature>
<feature type="domain" description="DUF6535" evidence="2">
    <location>
        <begin position="15"/>
        <end position="124"/>
    </location>
</feature>
<proteinExistence type="predicted"/>
<feature type="transmembrane region" description="Helical" evidence="1">
    <location>
        <begin position="102"/>
        <end position="121"/>
    </location>
</feature>
<dbReference type="InterPro" id="IPR045338">
    <property type="entry name" value="DUF6535"/>
</dbReference>
<evidence type="ECO:0000256" key="1">
    <source>
        <dbReference type="SAM" id="Phobius"/>
    </source>
</evidence>
<keyword evidence="1" id="KW-0812">Transmembrane</keyword>
<dbReference type="AlphaFoldDB" id="A0A0C9UIM4"/>
<feature type="non-terminal residue" evidence="3">
    <location>
        <position position="1"/>
    </location>
</feature>
<dbReference type="OrthoDB" id="3221808at2759"/>
<evidence type="ECO:0000313" key="3">
    <source>
        <dbReference type="EMBL" id="KIJ28772.1"/>
    </source>
</evidence>
<keyword evidence="1" id="KW-0472">Membrane</keyword>
<dbReference type="Proteomes" id="UP000054279">
    <property type="component" value="Unassembled WGS sequence"/>
</dbReference>
<keyword evidence="4" id="KW-1185">Reference proteome</keyword>
<sequence length="124" mass="13586">DRDSRFWIESDRIGKQNDEAFLDRYNGDLDVQLIFAGLLSAVSSAFIIQMQGDLQPDATQLTNSLLTLLVEGTLNKTLTQTPVILPSSSAFNPRSQIIVEQALAYLSLSLSLLAAFGAVLGKQW</sequence>
<organism evidence="3 4">
    <name type="scientific">Sphaerobolus stellatus (strain SS14)</name>
    <dbReference type="NCBI Taxonomy" id="990650"/>
    <lineage>
        <taxon>Eukaryota</taxon>
        <taxon>Fungi</taxon>
        <taxon>Dikarya</taxon>
        <taxon>Basidiomycota</taxon>
        <taxon>Agaricomycotina</taxon>
        <taxon>Agaricomycetes</taxon>
        <taxon>Phallomycetidae</taxon>
        <taxon>Geastrales</taxon>
        <taxon>Sphaerobolaceae</taxon>
        <taxon>Sphaerobolus</taxon>
    </lineage>
</organism>
<dbReference type="HOGENOM" id="CLU_018688_3_0_1"/>
<dbReference type="EMBL" id="KN837298">
    <property type="protein sequence ID" value="KIJ28772.1"/>
    <property type="molecule type" value="Genomic_DNA"/>
</dbReference>
<name>A0A0C9UIM4_SPHS4</name>
<protein>
    <recommendedName>
        <fullName evidence="2">DUF6535 domain-containing protein</fullName>
    </recommendedName>
</protein>
<evidence type="ECO:0000259" key="2">
    <source>
        <dbReference type="Pfam" id="PF20153"/>
    </source>
</evidence>